<evidence type="ECO:0000256" key="14">
    <source>
        <dbReference type="PROSITE-ProRule" id="PRU10141"/>
    </source>
</evidence>
<dbReference type="FunFam" id="2.30.29.30:FF:000324">
    <property type="entry name" value="Phosphoinositide-dependent kinase 1, isoform F"/>
    <property type="match status" value="1"/>
</dbReference>
<dbReference type="PROSITE" id="PS00107">
    <property type="entry name" value="PROTEIN_KINASE_ATP"/>
    <property type="match status" value="1"/>
</dbReference>
<comment type="catalytic activity">
    <reaction evidence="12">
        <text>L-threonyl-[protein] + ATP = O-phospho-L-threonyl-[protein] + ADP + H(+)</text>
        <dbReference type="Rhea" id="RHEA:46608"/>
        <dbReference type="Rhea" id="RHEA-COMP:11060"/>
        <dbReference type="Rhea" id="RHEA-COMP:11605"/>
        <dbReference type="ChEBI" id="CHEBI:15378"/>
        <dbReference type="ChEBI" id="CHEBI:30013"/>
        <dbReference type="ChEBI" id="CHEBI:30616"/>
        <dbReference type="ChEBI" id="CHEBI:61977"/>
        <dbReference type="ChEBI" id="CHEBI:456216"/>
        <dbReference type="EC" id="2.7.11.1"/>
    </reaction>
</comment>
<dbReference type="FunCoup" id="A0A6L2PUH3">
    <property type="interactions" value="1544"/>
</dbReference>
<evidence type="ECO:0000256" key="4">
    <source>
        <dbReference type="ARBA" id="ARBA00018538"/>
    </source>
</evidence>
<dbReference type="InterPro" id="IPR011009">
    <property type="entry name" value="Kinase-like_dom_sf"/>
</dbReference>
<dbReference type="CDD" id="cd05581">
    <property type="entry name" value="STKc_PDK1"/>
    <property type="match status" value="1"/>
</dbReference>
<dbReference type="GO" id="GO:0035556">
    <property type="term" value="P:intracellular signal transduction"/>
    <property type="evidence" value="ECO:0007669"/>
    <property type="project" value="TreeGrafter"/>
</dbReference>
<evidence type="ECO:0000256" key="11">
    <source>
        <dbReference type="ARBA" id="ARBA00022840"/>
    </source>
</evidence>
<evidence type="ECO:0000256" key="8">
    <source>
        <dbReference type="ARBA" id="ARBA00022679"/>
    </source>
</evidence>
<evidence type="ECO:0000259" key="16">
    <source>
        <dbReference type="PROSITE" id="PS50011"/>
    </source>
</evidence>
<dbReference type="PROSITE" id="PS00108">
    <property type="entry name" value="PROTEIN_KINASE_ST"/>
    <property type="match status" value="1"/>
</dbReference>
<keyword evidence="7" id="KW-0723">Serine/threonine-protein kinase</keyword>
<dbReference type="SUPFAM" id="SSF50729">
    <property type="entry name" value="PH domain-like"/>
    <property type="match status" value="1"/>
</dbReference>
<dbReference type="Pfam" id="PF14593">
    <property type="entry name" value="PH_3"/>
    <property type="match status" value="1"/>
</dbReference>
<proteinExistence type="inferred from homology"/>
<comment type="similarity">
    <text evidence="2">Belongs to the protein kinase superfamily. AGC Ser/Thr protein kinase family. PDPK1 subfamily.</text>
</comment>
<evidence type="ECO:0000256" key="6">
    <source>
        <dbReference type="ARBA" id="ARBA00022490"/>
    </source>
</evidence>
<dbReference type="InterPro" id="IPR000719">
    <property type="entry name" value="Prot_kinase_dom"/>
</dbReference>
<comment type="catalytic activity">
    <reaction evidence="13">
        <text>L-seryl-[protein] + ATP = O-phospho-L-seryl-[protein] + ADP + H(+)</text>
        <dbReference type="Rhea" id="RHEA:17989"/>
        <dbReference type="Rhea" id="RHEA-COMP:9863"/>
        <dbReference type="Rhea" id="RHEA-COMP:11604"/>
        <dbReference type="ChEBI" id="CHEBI:15378"/>
        <dbReference type="ChEBI" id="CHEBI:29999"/>
        <dbReference type="ChEBI" id="CHEBI:30616"/>
        <dbReference type="ChEBI" id="CHEBI:83421"/>
        <dbReference type="ChEBI" id="CHEBI:456216"/>
        <dbReference type="EC" id="2.7.11.1"/>
    </reaction>
</comment>
<accession>A0A6L2PUH3</accession>
<evidence type="ECO:0000256" key="1">
    <source>
        <dbReference type="ARBA" id="ARBA00004496"/>
    </source>
</evidence>
<comment type="subcellular location">
    <subcellularLocation>
        <location evidence="1">Cytoplasm</location>
    </subcellularLocation>
</comment>
<dbReference type="Pfam" id="PF00069">
    <property type="entry name" value="Pkinase"/>
    <property type="match status" value="1"/>
</dbReference>
<dbReference type="PANTHER" id="PTHR24356">
    <property type="entry name" value="SERINE/THREONINE-PROTEIN KINASE"/>
    <property type="match status" value="1"/>
</dbReference>
<dbReference type="Gene3D" id="3.30.200.20">
    <property type="entry name" value="Phosphorylase Kinase, domain 1"/>
    <property type="match status" value="1"/>
</dbReference>
<dbReference type="EC" id="2.7.11.1" evidence="3"/>
<comment type="caution">
    <text evidence="17">The sequence shown here is derived from an EMBL/GenBank/DDBJ whole genome shotgun (WGS) entry which is preliminary data.</text>
</comment>
<evidence type="ECO:0000256" key="10">
    <source>
        <dbReference type="ARBA" id="ARBA00022777"/>
    </source>
</evidence>
<dbReference type="PROSITE" id="PS50011">
    <property type="entry name" value="PROTEIN_KINASE_DOM"/>
    <property type="match status" value="1"/>
</dbReference>
<feature type="non-terminal residue" evidence="17">
    <location>
        <position position="1"/>
    </location>
</feature>
<keyword evidence="18" id="KW-1185">Reference proteome</keyword>
<dbReference type="InterPro" id="IPR033931">
    <property type="entry name" value="PDK1-typ_PH"/>
</dbReference>
<evidence type="ECO:0000313" key="18">
    <source>
        <dbReference type="Proteomes" id="UP000502823"/>
    </source>
</evidence>
<reference evidence="18" key="1">
    <citation type="submission" date="2020-01" db="EMBL/GenBank/DDBJ databases">
        <title>Draft genome sequence of the Termite Coptotermes fromosanus.</title>
        <authorList>
            <person name="Itakura S."/>
            <person name="Yosikawa Y."/>
            <person name="Umezawa K."/>
        </authorList>
    </citation>
    <scope>NUCLEOTIDE SEQUENCE [LARGE SCALE GENOMIC DNA]</scope>
</reference>
<dbReference type="Proteomes" id="UP000502823">
    <property type="component" value="Unassembled WGS sequence"/>
</dbReference>
<keyword evidence="9 14" id="KW-0547">Nucleotide-binding</keyword>
<feature type="binding site" evidence="14">
    <location>
        <position position="154"/>
    </location>
    <ligand>
        <name>ATP</name>
        <dbReference type="ChEBI" id="CHEBI:30616"/>
    </ligand>
</feature>
<organism evidence="17 18">
    <name type="scientific">Coptotermes formosanus</name>
    <name type="common">Formosan subterranean termite</name>
    <dbReference type="NCBI Taxonomy" id="36987"/>
    <lineage>
        <taxon>Eukaryota</taxon>
        <taxon>Metazoa</taxon>
        <taxon>Ecdysozoa</taxon>
        <taxon>Arthropoda</taxon>
        <taxon>Hexapoda</taxon>
        <taxon>Insecta</taxon>
        <taxon>Pterygota</taxon>
        <taxon>Neoptera</taxon>
        <taxon>Polyneoptera</taxon>
        <taxon>Dictyoptera</taxon>
        <taxon>Blattodea</taxon>
        <taxon>Blattoidea</taxon>
        <taxon>Termitoidae</taxon>
        <taxon>Rhinotermitidae</taxon>
        <taxon>Coptotermes</taxon>
    </lineage>
</organism>
<dbReference type="GO" id="GO:0048638">
    <property type="term" value="P:regulation of developmental growth"/>
    <property type="evidence" value="ECO:0007669"/>
    <property type="project" value="UniProtKB-ARBA"/>
</dbReference>
<keyword evidence="10" id="KW-0418">Kinase</keyword>
<keyword evidence="8" id="KW-0808">Transferase</keyword>
<dbReference type="InterPro" id="IPR017441">
    <property type="entry name" value="Protein_kinase_ATP_BS"/>
</dbReference>
<evidence type="ECO:0000256" key="12">
    <source>
        <dbReference type="ARBA" id="ARBA00047899"/>
    </source>
</evidence>
<dbReference type="GO" id="GO:0005737">
    <property type="term" value="C:cytoplasm"/>
    <property type="evidence" value="ECO:0007669"/>
    <property type="project" value="UniProtKB-SubCell"/>
</dbReference>
<dbReference type="CDD" id="cd01262">
    <property type="entry name" value="PH_PDK1"/>
    <property type="match status" value="1"/>
</dbReference>
<evidence type="ECO:0000256" key="2">
    <source>
        <dbReference type="ARBA" id="ARBA00010006"/>
    </source>
</evidence>
<evidence type="ECO:0000256" key="9">
    <source>
        <dbReference type="ARBA" id="ARBA00022741"/>
    </source>
</evidence>
<keyword evidence="5" id="KW-0217">Developmental protein</keyword>
<feature type="region of interest" description="Disordered" evidence="15">
    <location>
        <begin position="455"/>
        <end position="478"/>
    </location>
</feature>
<evidence type="ECO:0000256" key="7">
    <source>
        <dbReference type="ARBA" id="ARBA00022527"/>
    </source>
</evidence>
<dbReference type="InterPro" id="IPR039046">
    <property type="entry name" value="PDPK1"/>
</dbReference>
<feature type="domain" description="Protein kinase" evidence="16">
    <location>
        <begin position="125"/>
        <end position="399"/>
    </location>
</feature>
<dbReference type="InterPro" id="IPR050236">
    <property type="entry name" value="Ser_Thr_kinase_AGC"/>
</dbReference>
<dbReference type="GO" id="GO:0004674">
    <property type="term" value="F:protein serine/threonine kinase activity"/>
    <property type="evidence" value="ECO:0007669"/>
    <property type="project" value="UniProtKB-KW"/>
</dbReference>
<dbReference type="GO" id="GO:1901701">
    <property type="term" value="P:cellular response to oxygen-containing compound"/>
    <property type="evidence" value="ECO:0007669"/>
    <property type="project" value="UniProtKB-ARBA"/>
</dbReference>
<dbReference type="Gene3D" id="1.10.510.10">
    <property type="entry name" value="Transferase(Phosphotransferase) domain 1"/>
    <property type="match status" value="1"/>
</dbReference>
<keyword evidence="11 14" id="KW-0067">ATP-binding</keyword>
<feature type="region of interest" description="Disordered" evidence="15">
    <location>
        <begin position="44"/>
        <end position="121"/>
    </location>
</feature>
<evidence type="ECO:0000256" key="13">
    <source>
        <dbReference type="ARBA" id="ARBA00048679"/>
    </source>
</evidence>
<dbReference type="PANTHER" id="PTHR24356:SF163">
    <property type="entry name" value="3-PHOSPHOINOSITIDE-DEPENDENT PROTEIN KINASE 1-RELATED"/>
    <property type="match status" value="1"/>
</dbReference>
<dbReference type="SUPFAM" id="SSF56112">
    <property type="entry name" value="Protein kinase-like (PK-like)"/>
    <property type="match status" value="1"/>
</dbReference>
<dbReference type="OrthoDB" id="347657at2759"/>
<evidence type="ECO:0000256" key="15">
    <source>
        <dbReference type="SAM" id="MobiDB-lite"/>
    </source>
</evidence>
<dbReference type="GO" id="GO:0005524">
    <property type="term" value="F:ATP binding"/>
    <property type="evidence" value="ECO:0007669"/>
    <property type="project" value="UniProtKB-UniRule"/>
</dbReference>
<dbReference type="InterPro" id="IPR011993">
    <property type="entry name" value="PH-like_dom_sf"/>
</dbReference>
<dbReference type="FunFam" id="1.10.510.10:FF:000163">
    <property type="entry name" value="3-phosphoinositide-dependent protein kinase 1"/>
    <property type="match status" value="1"/>
</dbReference>
<dbReference type="AlphaFoldDB" id="A0A6L2PUH3"/>
<evidence type="ECO:0000256" key="3">
    <source>
        <dbReference type="ARBA" id="ARBA00012513"/>
    </source>
</evidence>
<sequence>TLTVTVKMNGTEKCSRGNVIVSALTRFLKIGKQANVKRKRVQAALPPPQQHHMSVTMTPPRVTNTPVLENTPNWQQGQPNHHGTTQLSNHHSSKEQQKGNHHSMVQQQTNNHSKEQAPKRSHRDYIFGKVIGEGSFSTVYLAKDIHNGKECAIKVCDKRHILRERKGQYIKREKEVLHILSLNQKPNVPFFVKLQCTFQDTERLYFVLTYAKNGELLPYITKVGSFDVTCCQFYAAELLVALEHLHSLGIIHRDLKPENILLDENMHILITDFGSSKMLSEPTSQDADDCQQLQRRNSFVGTAQYVSPELLSEKSASRSSDLWALGCIIYQMVSGLPPFRSRSEYIIFQKILKLEYEFPDGFAPLARSIVEKLLVLDPSKRLGASDAVGYPSLRSHPFFAGIDFETLHEQTPPKIYPYLPGTSEHEEMRSRYRVPDHLEPGLDDKQLTRLLGLDLQGAEQTPDPPERPRKRSGLMDINPDEARRQLEKQKDSGKWHSLVEGNLILKQGLVDKRKGLFARRRMLLLTLGPHLYYVDPANMVLKGEIPWSPELRVEPKNFKIFFVHTPNRTYYLEDPEGYALEWCKAIEEVRLHTYGLPS</sequence>
<name>A0A6L2PUH3_COPFO</name>
<evidence type="ECO:0000256" key="5">
    <source>
        <dbReference type="ARBA" id="ARBA00022473"/>
    </source>
</evidence>
<keyword evidence="6" id="KW-0963">Cytoplasm</keyword>
<feature type="compositionally biased region" description="Polar residues" evidence="15">
    <location>
        <begin position="51"/>
        <end position="90"/>
    </location>
</feature>
<evidence type="ECO:0000313" key="17">
    <source>
        <dbReference type="EMBL" id="GFG34288.1"/>
    </source>
</evidence>
<dbReference type="FunFam" id="3.30.200.20:FF:000191">
    <property type="entry name" value="3-phosphoinositide-dependent protein kinase 2-like"/>
    <property type="match status" value="1"/>
</dbReference>
<gene>
    <name evidence="17" type="ORF">Cfor_02496</name>
</gene>
<dbReference type="InParanoid" id="A0A6L2PUH3"/>
<dbReference type="InterPro" id="IPR008271">
    <property type="entry name" value="Ser/Thr_kinase_AS"/>
</dbReference>
<dbReference type="EMBL" id="BLKM01005431">
    <property type="protein sequence ID" value="GFG34288.1"/>
    <property type="molecule type" value="Genomic_DNA"/>
</dbReference>
<dbReference type="Gene3D" id="2.30.29.30">
    <property type="entry name" value="Pleckstrin-homology domain (PH domain)/Phosphotyrosine-binding domain (PTB)"/>
    <property type="match status" value="1"/>
</dbReference>
<feature type="compositionally biased region" description="Basic and acidic residues" evidence="15">
    <location>
        <begin position="112"/>
        <end position="121"/>
    </location>
</feature>
<protein>
    <recommendedName>
        <fullName evidence="4">3-phosphoinositide-dependent protein kinase 1</fullName>
        <ecNumber evidence="3">2.7.11.1</ecNumber>
    </recommendedName>
</protein>
<dbReference type="SMART" id="SM00220">
    <property type="entry name" value="S_TKc"/>
    <property type="match status" value="1"/>
</dbReference>